<protein>
    <submittedName>
        <fullName evidence="2">Putative secreted protein</fullName>
    </submittedName>
</protein>
<dbReference type="EMBL" id="GGFL01007967">
    <property type="protein sequence ID" value="MBW72145.1"/>
    <property type="molecule type" value="Transcribed_RNA"/>
</dbReference>
<organism evidence="2">
    <name type="scientific">Anopheles darlingi</name>
    <name type="common">Mosquito</name>
    <dbReference type="NCBI Taxonomy" id="43151"/>
    <lineage>
        <taxon>Eukaryota</taxon>
        <taxon>Metazoa</taxon>
        <taxon>Ecdysozoa</taxon>
        <taxon>Arthropoda</taxon>
        <taxon>Hexapoda</taxon>
        <taxon>Insecta</taxon>
        <taxon>Pterygota</taxon>
        <taxon>Neoptera</taxon>
        <taxon>Endopterygota</taxon>
        <taxon>Diptera</taxon>
        <taxon>Nematocera</taxon>
        <taxon>Culicoidea</taxon>
        <taxon>Culicidae</taxon>
        <taxon>Anophelinae</taxon>
        <taxon>Anopheles</taxon>
    </lineage>
</organism>
<keyword evidence="1" id="KW-1133">Transmembrane helix</keyword>
<keyword evidence="1" id="KW-0472">Membrane</keyword>
<feature type="transmembrane region" description="Helical" evidence="1">
    <location>
        <begin position="6"/>
        <end position="28"/>
    </location>
</feature>
<sequence>MMVVLMIMMIIVVVQILVGCNWVALIMVAASGRRACIAIVAVSFILIRWMRPHNSTQMEANLKDILYTSGFYQLQPGAEAKALRFNRVDG</sequence>
<evidence type="ECO:0000256" key="1">
    <source>
        <dbReference type="SAM" id="Phobius"/>
    </source>
</evidence>
<dbReference type="AlphaFoldDB" id="A0A2M4D3L6"/>
<proteinExistence type="predicted"/>
<evidence type="ECO:0000313" key="2">
    <source>
        <dbReference type="EMBL" id="MBW72145.1"/>
    </source>
</evidence>
<name>A0A2M4D3L6_ANODA</name>
<reference evidence="2" key="1">
    <citation type="submission" date="2018-01" db="EMBL/GenBank/DDBJ databases">
        <title>An insight into the sialome of Amazonian anophelines.</title>
        <authorList>
            <person name="Ribeiro J.M."/>
            <person name="Scarpassa V."/>
            <person name="Calvo E."/>
        </authorList>
    </citation>
    <scope>NUCLEOTIDE SEQUENCE</scope>
</reference>
<keyword evidence="1" id="KW-0812">Transmembrane</keyword>
<accession>A0A2M4D3L6</accession>